<evidence type="ECO:0000313" key="1">
    <source>
        <dbReference type="EMBL" id="KAI3369740.1"/>
    </source>
</evidence>
<proteinExistence type="predicted"/>
<name>A0ACB8WNW3_9TELE</name>
<protein>
    <submittedName>
        <fullName evidence="1">Uncharacterized protein</fullName>
    </submittedName>
</protein>
<keyword evidence="2" id="KW-1185">Reference proteome</keyword>
<reference evidence="1" key="1">
    <citation type="submission" date="2022-04" db="EMBL/GenBank/DDBJ databases">
        <title>Jade perch genome.</title>
        <authorList>
            <person name="Chao B."/>
        </authorList>
    </citation>
    <scope>NUCLEOTIDE SEQUENCE</scope>
    <source>
        <strain evidence="1">CB-2022</strain>
    </source>
</reference>
<dbReference type="EMBL" id="CM041537">
    <property type="protein sequence ID" value="KAI3369740.1"/>
    <property type="molecule type" value="Genomic_DNA"/>
</dbReference>
<accession>A0ACB8WNW3</accession>
<gene>
    <name evidence="1" type="ORF">L3Q82_024407</name>
</gene>
<organism evidence="1 2">
    <name type="scientific">Scortum barcoo</name>
    <name type="common">barcoo grunter</name>
    <dbReference type="NCBI Taxonomy" id="214431"/>
    <lineage>
        <taxon>Eukaryota</taxon>
        <taxon>Metazoa</taxon>
        <taxon>Chordata</taxon>
        <taxon>Craniata</taxon>
        <taxon>Vertebrata</taxon>
        <taxon>Euteleostomi</taxon>
        <taxon>Actinopterygii</taxon>
        <taxon>Neopterygii</taxon>
        <taxon>Teleostei</taxon>
        <taxon>Neoteleostei</taxon>
        <taxon>Acanthomorphata</taxon>
        <taxon>Eupercaria</taxon>
        <taxon>Centrarchiformes</taxon>
        <taxon>Terapontoidei</taxon>
        <taxon>Terapontidae</taxon>
        <taxon>Scortum</taxon>
    </lineage>
</organism>
<comment type="caution">
    <text evidence="1">The sequence shown here is derived from an EMBL/GenBank/DDBJ whole genome shotgun (WGS) entry which is preliminary data.</text>
</comment>
<evidence type="ECO:0000313" key="2">
    <source>
        <dbReference type="Proteomes" id="UP000831701"/>
    </source>
</evidence>
<dbReference type="Proteomes" id="UP000831701">
    <property type="component" value="Chromosome 7"/>
</dbReference>
<sequence length="80" mass="8417">MQHVVREDGQSAGSNGAAFVPDAASLGSSEVERTEGGLEAAEVVIHVDGPTFAEAGLKYLKSASKERRGVLLLLYKNDES</sequence>